<protein>
    <submittedName>
        <fullName evidence="2">Uncharacterized protein</fullName>
    </submittedName>
</protein>
<dbReference type="RefSeq" id="WP_213530246.1">
    <property type="nucleotide sequence ID" value="NZ_BOVJ01000148.1"/>
</dbReference>
<keyword evidence="1" id="KW-1133">Transmembrane helix</keyword>
<dbReference type="EMBL" id="BOVJ01000148">
    <property type="protein sequence ID" value="GIQ65750.1"/>
    <property type="molecule type" value="Genomic_DNA"/>
</dbReference>
<sequence length="75" mass="9186">MIKSQRFYNYLFSYILLTIILLLIMSVVVYNNFWTRFAMKSNEPPSLRSINSARRLTSAFWKWTKWHCKFLETRN</sequence>
<evidence type="ECO:0000256" key="1">
    <source>
        <dbReference type="SAM" id="Phobius"/>
    </source>
</evidence>
<proteinExistence type="predicted"/>
<evidence type="ECO:0000313" key="2">
    <source>
        <dbReference type="EMBL" id="GIQ65750.1"/>
    </source>
</evidence>
<dbReference type="Proteomes" id="UP000680304">
    <property type="component" value="Unassembled WGS sequence"/>
</dbReference>
<feature type="transmembrane region" description="Helical" evidence="1">
    <location>
        <begin position="7"/>
        <end position="30"/>
    </location>
</feature>
<gene>
    <name evidence="2" type="ORF">PACILC2_43180</name>
</gene>
<reference evidence="2 3" key="1">
    <citation type="submission" date="2021-04" db="EMBL/GenBank/DDBJ databases">
        <title>Draft genome sequence of Paenibacillus cisolokensis, LC2-13A.</title>
        <authorList>
            <person name="Uke A."/>
            <person name="Chhe C."/>
            <person name="Baramee S."/>
            <person name="Kosugi A."/>
        </authorList>
    </citation>
    <scope>NUCLEOTIDE SEQUENCE [LARGE SCALE GENOMIC DNA]</scope>
    <source>
        <strain evidence="2 3">LC2-13A</strain>
    </source>
</reference>
<comment type="caution">
    <text evidence="2">The sequence shown here is derived from an EMBL/GenBank/DDBJ whole genome shotgun (WGS) entry which is preliminary data.</text>
</comment>
<evidence type="ECO:0000313" key="3">
    <source>
        <dbReference type="Proteomes" id="UP000680304"/>
    </source>
</evidence>
<keyword evidence="1" id="KW-0472">Membrane</keyword>
<name>A0ABQ4NC35_9BACL</name>
<organism evidence="2 3">
    <name type="scientific">Paenibacillus cisolokensis</name>
    <dbReference type="NCBI Taxonomy" id="1658519"/>
    <lineage>
        <taxon>Bacteria</taxon>
        <taxon>Bacillati</taxon>
        <taxon>Bacillota</taxon>
        <taxon>Bacilli</taxon>
        <taxon>Bacillales</taxon>
        <taxon>Paenibacillaceae</taxon>
        <taxon>Paenibacillus</taxon>
    </lineage>
</organism>
<keyword evidence="3" id="KW-1185">Reference proteome</keyword>
<accession>A0ABQ4NC35</accession>
<keyword evidence="1" id="KW-0812">Transmembrane</keyword>